<dbReference type="PROSITE" id="PS51898">
    <property type="entry name" value="TYR_RECOMBINASE"/>
    <property type="match status" value="1"/>
</dbReference>
<name>A0A243W664_9BACT</name>
<dbReference type="Gene3D" id="1.10.443.10">
    <property type="entry name" value="Intergrase catalytic core"/>
    <property type="match status" value="1"/>
</dbReference>
<dbReference type="EMBL" id="MTSE01000032">
    <property type="protein sequence ID" value="OUJ69483.1"/>
    <property type="molecule type" value="Genomic_DNA"/>
</dbReference>
<dbReference type="Proteomes" id="UP000194873">
    <property type="component" value="Unassembled WGS sequence"/>
</dbReference>
<dbReference type="InterPro" id="IPR013762">
    <property type="entry name" value="Integrase-like_cat_sf"/>
</dbReference>
<dbReference type="OrthoDB" id="867651at2"/>
<proteinExistence type="inferred from homology"/>
<protein>
    <recommendedName>
        <fullName evidence="4">Tyr recombinase domain-containing protein</fullName>
    </recommendedName>
</protein>
<dbReference type="SUPFAM" id="SSF56349">
    <property type="entry name" value="DNA breaking-rejoining enzymes"/>
    <property type="match status" value="1"/>
</dbReference>
<evidence type="ECO:0000313" key="6">
    <source>
        <dbReference type="Proteomes" id="UP000194873"/>
    </source>
</evidence>
<comment type="caution">
    <text evidence="5">The sequence shown here is derived from an EMBL/GenBank/DDBJ whole genome shotgun (WGS) entry which is preliminary data.</text>
</comment>
<evidence type="ECO:0000256" key="3">
    <source>
        <dbReference type="ARBA" id="ARBA00023172"/>
    </source>
</evidence>
<dbReference type="PANTHER" id="PTHR30349:SF41">
    <property type="entry name" value="INTEGRASE_RECOMBINASE PROTEIN MJ0367-RELATED"/>
    <property type="match status" value="1"/>
</dbReference>
<evidence type="ECO:0000313" key="5">
    <source>
        <dbReference type="EMBL" id="OUJ69483.1"/>
    </source>
</evidence>
<reference evidence="5 6" key="1">
    <citation type="submission" date="2017-01" db="EMBL/GenBank/DDBJ databases">
        <title>A new Hymenobacter.</title>
        <authorList>
            <person name="Liang Y."/>
            <person name="Feng F."/>
        </authorList>
    </citation>
    <scope>NUCLEOTIDE SEQUENCE [LARGE SCALE GENOMIC DNA]</scope>
    <source>
        <strain evidence="5">MIMBbqt21</strain>
    </source>
</reference>
<evidence type="ECO:0000256" key="2">
    <source>
        <dbReference type="ARBA" id="ARBA00023125"/>
    </source>
</evidence>
<feature type="domain" description="Tyr recombinase" evidence="4">
    <location>
        <begin position="434"/>
        <end position="636"/>
    </location>
</feature>
<dbReference type="Pfam" id="PF00589">
    <property type="entry name" value="Phage_integrase"/>
    <property type="match status" value="1"/>
</dbReference>
<dbReference type="InterPro" id="IPR050090">
    <property type="entry name" value="Tyrosine_recombinase_XerCD"/>
</dbReference>
<dbReference type="AlphaFoldDB" id="A0A243W664"/>
<dbReference type="GO" id="GO:0003677">
    <property type="term" value="F:DNA binding"/>
    <property type="evidence" value="ECO:0007669"/>
    <property type="project" value="UniProtKB-KW"/>
</dbReference>
<comment type="similarity">
    <text evidence="1">Belongs to the 'phage' integrase family.</text>
</comment>
<dbReference type="PANTHER" id="PTHR30349">
    <property type="entry name" value="PHAGE INTEGRASE-RELATED"/>
    <property type="match status" value="1"/>
</dbReference>
<organism evidence="5 6">
    <name type="scientific">Hymenobacter crusticola</name>
    <dbReference type="NCBI Taxonomy" id="1770526"/>
    <lineage>
        <taxon>Bacteria</taxon>
        <taxon>Pseudomonadati</taxon>
        <taxon>Bacteroidota</taxon>
        <taxon>Cytophagia</taxon>
        <taxon>Cytophagales</taxon>
        <taxon>Hymenobacteraceae</taxon>
        <taxon>Hymenobacter</taxon>
    </lineage>
</organism>
<dbReference type="InterPro" id="IPR002104">
    <property type="entry name" value="Integrase_catalytic"/>
</dbReference>
<sequence length="734" mass="84096">MTMQAVTWKWNSSLLQFQRDKALSSREKTSLAKWIEYPPTEPLRRVAARGFDLQGLERLVHPIKNAFSFYNYNDPGEKYSFACCALLIKEMHERQTSFWSWSKEIWLEIVCTDQAEFTRRYGKFQAERGVSSMQLRPYIIALVYLLGEIPIHHLASNCQSAIVVAARRIFGDDEIENAIIKIRAELKRVGKTEENISGIRTCICMALLLNRQPTLEQLTPSILKQVSIKSLEFKRLKYACDLVLQALYNLKIPSFEGSIQQDTPVERARVDDTVSANWILLIEQYIEQSDALATTKAQYRGHLEKAARWAASTYPATAEPHQWTPQMARSFRNEVINMRSGQWGNPNRSRAKNFGKPLKPASQLAIVNTIGHFLAFCQDNIYINQKFNFNNSLELPKHILRLIETDPRVIQKEIWEKLVTAAASLTEQDLLGFKDYPGGGKQGRRKKMISYPLSMVRALADLWVHSGMRSDEIRRLEVGCVRLISAEFKEKNDSLPVPVCMICVPDNKSGASFEKPVHSIYKNVIIWQKYRPSTDKQEDYLSKRLVNYLFSYNGRLISKGYLNKVLIPLLCRKAGVSEYDFKGRITSHRARATVATELYERGMNLLEISKWLGHKSLQSTMSYVKIGARNLTDALIRASHKPVFNRNDEIIIERILSNLQIKPLLVESPKVIVESGNTTSLRNLKFCVKKPACVYKSIAHNALLRAQKNRLISEDRRQIIDLTIAVLALFDTFD</sequence>
<dbReference type="GO" id="GO:0006310">
    <property type="term" value="P:DNA recombination"/>
    <property type="evidence" value="ECO:0007669"/>
    <property type="project" value="UniProtKB-KW"/>
</dbReference>
<keyword evidence="2" id="KW-0238">DNA-binding</keyword>
<dbReference type="GO" id="GO:0015074">
    <property type="term" value="P:DNA integration"/>
    <property type="evidence" value="ECO:0007669"/>
    <property type="project" value="InterPro"/>
</dbReference>
<accession>A0A243W664</accession>
<evidence type="ECO:0000259" key="4">
    <source>
        <dbReference type="PROSITE" id="PS51898"/>
    </source>
</evidence>
<dbReference type="InterPro" id="IPR011010">
    <property type="entry name" value="DNA_brk_join_enz"/>
</dbReference>
<keyword evidence="6" id="KW-1185">Reference proteome</keyword>
<dbReference type="RefSeq" id="WP_086597086.1">
    <property type="nucleotide sequence ID" value="NZ_MTSE01000032.1"/>
</dbReference>
<keyword evidence="3" id="KW-0233">DNA recombination</keyword>
<evidence type="ECO:0000256" key="1">
    <source>
        <dbReference type="ARBA" id="ARBA00008857"/>
    </source>
</evidence>
<gene>
    <name evidence="5" type="ORF">BXP70_26220</name>
</gene>